<reference evidence="3" key="1">
    <citation type="submission" date="2016-10" db="EMBL/GenBank/DDBJ databases">
        <authorList>
            <person name="Varghese N."/>
            <person name="Submissions S."/>
        </authorList>
    </citation>
    <scope>NUCLEOTIDE SEQUENCE [LARGE SCALE GENOMIC DNA]</scope>
    <source>
        <strain evidence="3">2SM5</strain>
    </source>
</reference>
<evidence type="ECO:0000256" key="1">
    <source>
        <dbReference type="SAM" id="MobiDB-lite"/>
    </source>
</evidence>
<dbReference type="Pfam" id="PF05488">
    <property type="entry name" value="PAAR_motif"/>
    <property type="match status" value="1"/>
</dbReference>
<feature type="region of interest" description="Disordered" evidence="1">
    <location>
        <begin position="70"/>
        <end position="94"/>
    </location>
</feature>
<keyword evidence="3" id="KW-1185">Reference proteome</keyword>
<dbReference type="InterPro" id="IPR008727">
    <property type="entry name" value="PAAR_motif"/>
</dbReference>
<dbReference type="Gene3D" id="2.60.200.60">
    <property type="match status" value="2"/>
</dbReference>
<evidence type="ECO:0000313" key="3">
    <source>
        <dbReference type="Proteomes" id="UP000243426"/>
    </source>
</evidence>
<protein>
    <submittedName>
        <fullName evidence="2">Zn-binding Pro-Ala-Ala-Arg (PAAR) domain-containing protein, incolved in TypeVI secretion</fullName>
    </submittedName>
</protein>
<dbReference type="CDD" id="cd14743">
    <property type="entry name" value="PAAR_CT_1"/>
    <property type="match status" value="1"/>
</dbReference>
<organism evidence="2 3">
    <name type="scientific">Halopseudomonas litoralis</name>
    <dbReference type="NCBI Taxonomy" id="797277"/>
    <lineage>
        <taxon>Bacteria</taxon>
        <taxon>Pseudomonadati</taxon>
        <taxon>Pseudomonadota</taxon>
        <taxon>Gammaproteobacteria</taxon>
        <taxon>Pseudomonadales</taxon>
        <taxon>Pseudomonadaceae</taxon>
        <taxon>Halopseudomonas</taxon>
    </lineage>
</organism>
<dbReference type="EMBL" id="LT629748">
    <property type="protein sequence ID" value="SDT06838.1"/>
    <property type="molecule type" value="Genomic_DNA"/>
</dbReference>
<gene>
    <name evidence="2" type="ORF">SAMN05216198_3571</name>
</gene>
<dbReference type="AlphaFoldDB" id="A0A1H1XBZ0"/>
<dbReference type="STRING" id="797277.SAMN05216198_3571"/>
<sequence>MIPAARLGDMHQCPIKGHGTAAITSASGDPLIDGFGAARVGDVSGCGAVITQGFPTVIINGRPLAYLGSETSHGGRITTGSPDTVGGFTMKKPS</sequence>
<dbReference type="Proteomes" id="UP000243426">
    <property type="component" value="Chromosome I"/>
</dbReference>
<dbReference type="OrthoDB" id="9204728at2"/>
<accession>A0A1H1XBZ0</accession>
<name>A0A1H1XBZ0_9GAMM</name>
<proteinExistence type="predicted"/>
<evidence type="ECO:0000313" key="2">
    <source>
        <dbReference type="EMBL" id="SDT06838.1"/>
    </source>
</evidence>